<evidence type="ECO:0000256" key="6">
    <source>
        <dbReference type="ARBA" id="ARBA00045806"/>
    </source>
</evidence>
<evidence type="ECO:0000313" key="8">
    <source>
        <dbReference type="EMBL" id="CAD9810736.1"/>
    </source>
</evidence>
<feature type="compositionally biased region" description="Low complexity" evidence="7">
    <location>
        <begin position="375"/>
        <end position="388"/>
    </location>
</feature>
<comment type="function">
    <text evidence="6">Essential sporozoite protein. In the mosquito vector, required for sporozoite development in the oocyst, migration through the vector hemolymph and entry into the vector salivary glands. In the vertebrate host, required for sporozoite migration through the host dermis and infection of host hepatocytes. Binds to highly sulfated heparan sulfate proteoglycans (HSPGs) on the surface of host hepatocytes.</text>
</comment>
<feature type="compositionally biased region" description="Polar residues" evidence="7">
    <location>
        <begin position="493"/>
        <end position="508"/>
    </location>
</feature>
<dbReference type="PANTHER" id="PTHR44826:SF3">
    <property type="entry name" value="SPORE COAT PROTEIN SP85"/>
    <property type="match status" value="1"/>
</dbReference>
<dbReference type="AlphaFoldDB" id="A0A7S2XM97"/>
<dbReference type="InterPro" id="IPR051860">
    <property type="entry name" value="Plasmodium_CSP_Invasion"/>
</dbReference>
<comment type="similarity">
    <text evidence="1">Belongs to the plasmodium circumsporozoite protein family.</text>
</comment>
<gene>
    <name evidence="8" type="ORF">ASEP1449_LOCUS2559</name>
</gene>
<evidence type="ECO:0000256" key="5">
    <source>
        <dbReference type="ARBA" id="ARBA00033726"/>
    </source>
</evidence>
<feature type="compositionally biased region" description="Polar residues" evidence="7">
    <location>
        <begin position="391"/>
        <end position="400"/>
    </location>
</feature>
<evidence type="ECO:0000256" key="3">
    <source>
        <dbReference type="ARBA" id="ARBA00022522"/>
    </source>
</evidence>
<keyword evidence="3" id="KW-0748">Sporozoite</keyword>
<evidence type="ECO:0000256" key="7">
    <source>
        <dbReference type="SAM" id="MobiDB-lite"/>
    </source>
</evidence>
<comment type="function">
    <text evidence="5">In the vertebrate host, binds to highly sulfated heparan sulfate proteoglycans (HSPGs) on the surface of host hepatocytes and is required for sporozoite invasion of the host hepatocytes.</text>
</comment>
<evidence type="ECO:0000256" key="4">
    <source>
        <dbReference type="ARBA" id="ARBA00022737"/>
    </source>
</evidence>
<sequence length="638" mass="70535">MVRPVISGPTERRMNRTPTCLQCDESQEMPRRRMSTPSQFEDGDCEFTTSRHRPHQPLGPLEFTARIEPSPDEAILRRSVNFSPSIKSIGNSNHYGNTHVHISQLDASKAHHRWKSRRTIKMWQGILLIIPQLLCLLVGCQSIQEIASEGRESDNPKWHRVGNTVDYKWIQRLEEKRRLHHGKRLPQSRWERDKRKSGRQLSVKTAECIDDNEYQDQLGLSCADHLESNADCSAFGDIGYTHAAMVELYTMCPNGCRVAPCNTSNRHDRKLHRQKDERNDFVSQFQPERNEFTLASDLNRNLQEPKQCFEDQCEDKLDYISPIISAKCFQHSFLDCASFARIGFSEQDVFNLVEACPCSCNVMCGTWSFQPSGLPSSSPSLSLMPSDSPTRHPTVSPSENPTALPSTYPSSSPSGKPSSSPSSFPTTTPSSSPTALPSLVPSGTPSATPSSQPTSKPSASPSVSPSSRPSASPSSSPSSTPSTSPTLSNQPSNVHSDVPSAQPSSVPTLTPEYAARDLTVTVPLKLSLAVPMLSSLEQNILEVTTLNFLKSHQKSDPDFKINISSVNVDKQTTMLGSKISDGLSVRLTISIEIRPFDAPLRIAYPPLVLNGIHNEFDSFLEALHLATAIFEAPSEWEI</sequence>
<protein>
    <recommendedName>
        <fullName evidence="2">Circumsporozoite protein</fullName>
    </recommendedName>
</protein>
<keyword evidence="4" id="KW-0677">Repeat</keyword>
<reference evidence="8" key="1">
    <citation type="submission" date="2021-01" db="EMBL/GenBank/DDBJ databases">
        <authorList>
            <person name="Corre E."/>
            <person name="Pelletier E."/>
            <person name="Niang G."/>
            <person name="Scheremetjew M."/>
            <person name="Finn R."/>
            <person name="Kale V."/>
            <person name="Holt S."/>
            <person name="Cochrane G."/>
            <person name="Meng A."/>
            <person name="Brown T."/>
            <person name="Cohen L."/>
        </authorList>
    </citation>
    <scope>NUCLEOTIDE SEQUENCE</scope>
    <source>
        <strain evidence="8">CCMP2084</strain>
    </source>
</reference>
<name>A0A7S2XM97_9STRA</name>
<organism evidence="8">
    <name type="scientific">Attheya septentrionalis</name>
    <dbReference type="NCBI Taxonomy" id="420275"/>
    <lineage>
        <taxon>Eukaryota</taxon>
        <taxon>Sar</taxon>
        <taxon>Stramenopiles</taxon>
        <taxon>Ochrophyta</taxon>
        <taxon>Bacillariophyta</taxon>
        <taxon>Coscinodiscophyceae</taxon>
        <taxon>Chaetocerotophycidae</taxon>
        <taxon>Chaetocerotales</taxon>
        <taxon>Attheyaceae</taxon>
        <taxon>Attheya</taxon>
    </lineage>
</organism>
<accession>A0A7S2XM97</accession>
<dbReference type="EMBL" id="HBHQ01003868">
    <property type="protein sequence ID" value="CAD9810736.1"/>
    <property type="molecule type" value="Transcribed_RNA"/>
</dbReference>
<dbReference type="PANTHER" id="PTHR44826">
    <property type="entry name" value="SPORE COAT PROTEIN SP85"/>
    <property type="match status" value="1"/>
</dbReference>
<feature type="compositionally biased region" description="Low complexity" evidence="7">
    <location>
        <begin position="401"/>
        <end position="492"/>
    </location>
</feature>
<evidence type="ECO:0000256" key="1">
    <source>
        <dbReference type="ARBA" id="ARBA00006241"/>
    </source>
</evidence>
<proteinExistence type="inferred from homology"/>
<evidence type="ECO:0000256" key="2">
    <source>
        <dbReference type="ARBA" id="ARBA00021911"/>
    </source>
</evidence>
<feature type="region of interest" description="Disordered" evidence="7">
    <location>
        <begin position="375"/>
        <end position="508"/>
    </location>
</feature>